<protein>
    <submittedName>
        <fullName evidence="3">G_PROTEIN_RECEP_F1_2 domain-containing protein</fullName>
    </submittedName>
</protein>
<sequence length="230" mass="26033">MAGIEDLENTTYVEELIESDVSYYLHMYGYVVIGPMLILINTPVFLIVMTRKALRISYLVLAAIFFNSALTGVSAILVGTKRLLISAVEQYTAHYNCVLDVSISLLTMFFLNGWSLLMNSAERFCVVAYPIYYYTHSKQITYLLIVAEYIITIVAITLTALASFIEPIRFVSNYCLLQQVYNSYFYVGIALLSSSASLLKNLVLNSFYIIHMTVAWLIFSGIKSDILKQH</sequence>
<feature type="transmembrane region" description="Helical" evidence="1">
    <location>
        <begin position="27"/>
        <end position="49"/>
    </location>
</feature>
<feature type="transmembrane region" description="Helical" evidence="1">
    <location>
        <begin position="202"/>
        <end position="222"/>
    </location>
</feature>
<evidence type="ECO:0000313" key="3">
    <source>
        <dbReference type="WBParaSite" id="EEL_0000315601-mRNA-1"/>
    </source>
</evidence>
<accession>A0A0R3RNU5</accession>
<feature type="transmembrane region" description="Helical" evidence="1">
    <location>
        <begin position="56"/>
        <end position="78"/>
    </location>
</feature>
<keyword evidence="2" id="KW-1185">Reference proteome</keyword>
<feature type="transmembrane region" description="Helical" evidence="1">
    <location>
        <begin position="140"/>
        <end position="165"/>
    </location>
</feature>
<dbReference type="Proteomes" id="UP000050640">
    <property type="component" value="Unplaced"/>
</dbReference>
<keyword evidence="1" id="KW-0472">Membrane</keyword>
<reference evidence="3" key="1">
    <citation type="submission" date="2017-02" db="UniProtKB">
        <authorList>
            <consortium name="WormBaseParasite"/>
        </authorList>
    </citation>
    <scope>IDENTIFICATION</scope>
</reference>
<keyword evidence="1" id="KW-0812">Transmembrane</keyword>
<evidence type="ECO:0000256" key="1">
    <source>
        <dbReference type="SAM" id="Phobius"/>
    </source>
</evidence>
<feature type="transmembrane region" description="Helical" evidence="1">
    <location>
        <begin position="98"/>
        <end position="119"/>
    </location>
</feature>
<dbReference type="AlphaFoldDB" id="A0A0R3RNU5"/>
<keyword evidence="1" id="KW-1133">Transmembrane helix</keyword>
<dbReference type="WBParaSite" id="EEL_0000315601-mRNA-1">
    <property type="protein sequence ID" value="EEL_0000315601-mRNA-1"/>
    <property type="gene ID" value="EEL_0000315601"/>
</dbReference>
<proteinExistence type="predicted"/>
<organism evidence="2 3">
    <name type="scientific">Elaeophora elaphi</name>
    <dbReference type="NCBI Taxonomy" id="1147741"/>
    <lineage>
        <taxon>Eukaryota</taxon>
        <taxon>Metazoa</taxon>
        <taxon>Ecdysozoa</taxon>
        <taxon>Nematoda</taxon>
        <taxon>Chromadorea</taxon>
        <taxon>Rhabditida</taxon>
        <taxon>Spirurina</taxon>
        <taxon>Spiruromorpha</taxon>
        <taxon>Filarioidea</taxon>
        <taxon>Onchocercidae</taxon>
        <taxon>Elaeophora</taxon>
    </lineage>
</organism>
<dbReference type="SUPFAM" id="SSF81321">
    <property type="entry name" value="Family A G protein-coupled receptor-like"/>
    <property type="match status" value="1"/>
</dbReference>
<evidence type="ECO:0000313" key="2">
    <source>
        <dbReference type="Proteomes" id="UP000050640"/>
    </source>
</evidence>
<name>A0A0R3RNU5_9BILA</name>